<evidence type="ECO:0000313" key="3">
    <source>
        <dbReference type="EMBL" id="CAF0901600.1"/>
    </source>
</evidence>
<dbReference type="PRINTS" id="PR00412">
    <property type="entry name" value="EPOXHYDRLASE"/>
</dbReference>
<dbReference type="Proteomes" id="UP000682733">
    <property type="component" value="Unassembled WGS sequence"/>
</dbReference>
<dbReference type="InterPro" id="IPR029058">
    <property type="entry name" value="AB_hydrolase_fold"/>
</dbReference>
<dbReference type="Pfam" id="PF12697">
    <property type="entry name" value="Abhydrolase_6"/>
    <property type="match status" value="1"/>
</dbReference>
<accession>A0A813ZQ29</accession>
<dbReference type="AlphaFoldDB" id="A0A813ZQ29"/>
<dbReference type="PANTHER" id="PTHR43689">
    <property type="entry name" value="HYDROLASE"/>
    <property type="match status" value="1"/>
</dbReference>
<dbReference type="GO" id="GO:0003824">
    <property type="term" value="F:catalytic activity"/>
    <property type="evidence" value="ECO:0007669"/>
    <property type="project" value="InterPro"/>
</dbReference>
<comment type="caution">
    <text evidence="3">The sequence shown here is derived from an EMBL/GenBank/DDBJ whole genome shotgun (WGS) entry which is preliminary data.</text>
</comment>
<proteinExistence type="predicted"/>
<evidence type="ECO:0000313" key="6">
    <source>
        <dbReference type="Proteomes" id="UP000663829"/>
    </source>
</evidence>
<dbReference type="PRINTS" id="PR00111">
    <property type="entry name" value="ABHYDROLASE"/>
</dbReference>
<organism evidence="3 6">
    <name type="scientific">Didymodactylos carnosus</name>
    <dbReference type="NCBI Taxonomy" id="1234261"/>
    <lineage>
        <taxon>Eukaryota</taxon>
        <taxon>Metazoa</taxon>
        <taxon>Spiralia</taxon>
        <taxon>Gnathifera</taxon>
        <taxon>Rotifera</taxon>
        <taxon>Eurotatoria</taxon>
        <taxon>Bdelloidea</taxon>
        <taxon>Philodinida</taxon>
        <taxon>Philodinidae</taxon>
        <taxon>Didymodactylos</taxon>
    </lineage>
</organism>
<evidence type="ECO:0000313" key="2">
    <source>
        <dbReference type="EMBL" id="CAF0900538.1"/>
    </source>
</evidence>
<dbReference type="EMBL" id="CAJOBA010003424">
    <property type="protein sequence ID" value="CAF3681327.1"/>
    <property type="molecule type" value="Genomic_DNA"/>
</dbReference>
<dbReference type="Proteomes" id="UP000663829">
    <property type="component" value="Unassembled WGS sequence"/>
</dbReference>
<feature type="domain" description="AB hydrolase-1" evidence="1">
    <location>
        <begin position="37"/>
        <end position="292"/>
    </location>
</feature>
<dbReference type="SUPFAM" id="SSF53474">
    <property type="entry name" value="alpha/beta-Hydrolases"/>
    <property type="match status" value="1"/>
</dbReference>
<dbReference type="EMBL" id="CAJOBC010001534">
    <property type="protein sequence ID" value="CAF3683954.1"/>
    <property type="molecule type" value="Genomic_DNA"/>
</dbReference>
<evidence type="ECO:0000313" key="4">
    <source>
        <dbReference type="EMBL" id="CAF3681327.1"/>
    </source>
</evidence>
<evidence type="ECO:0000259" key="1">
    <source>
        <dbReference type="Pfam" id="PF12697"/>
    </source>
</evidence>
<keyword evidence="6" id="KW-1185">Reference proteome</keyword>
<dbReference type="InterPro" id="IPR000073">
    <property type="entry name" value="AB_hydrolase_1"/>
</dbReference>
<protein>
    <recommendedName>
        <fullName evidence="1">AB hydrolase-1 domain-containing protein</fullName>
    </recommendedName>
</protein>
<evidence type="ECO:0000313" key="5">
    <source>
        <dbReference type="EMBL" id="CAF3683954.1"/>
    </source>
</evidence>
<dbReference type="Proteomes" id="UP000681722">
    <property type="component" value="Unassembled WGS sequence"/>
</dbReference>
<dbReference type="EMBL" id="CAJNOK010003422">
    <property type="protein sequence ID" value="CAF0900538.1"/>
    <property type="molecule type" value="Genomic_DNA"/>
</dbReference>
<dbReference type="OrthoDB" id="408373at2759"/>
<dbReference type="Proteomes" id="UP000677228">
    <property type="component" value="Unassembled WGS sequence"/>
</dbReference>
<dbReference type="PANTHER" id="PTHR43689:SF8">
    <property type="entry name" value="ALPHA_BETA-HYDROLASES SUPERFAMILY PROTEIN"/>
    <property type="match status" value="1"/>
</dbReference>
<sequence length="316" mass="36578">MSNSDNDSQFISVNNIQVYYKRVLPTIDNVQNNDHSIVLIHGFLCSTFTWQKILQPLANRTGCQVIAYDRLAFGLTQRIEQWDKNEINPYTRKGEELLALELFRLLNITSKLHLVSSSSGATVAYDIAVANPELVYSIILISPYGLHNVHKMNPISKWLVGTFPVKLLLKFGLKHYLPFKNAYFDENYCKDETVKEGYLRPIQDDPLFFIGLDFFIEYNGPSETTSIDHFLQIPRKILFIMGENDKLVSKKDVKEFYQLILNENKLDETILQYVSIQQCGHLPQEEKPTEVVGIISEFFEKARTDSKYCRLNFPFQ</sequence>
<dbReference type="EMBL" id="CAJNOQ010001534">
    <property type="protein sequence ID" value="CAF0901600.1"/>
    <property type="molecule type" value="Genomic_DNA"/>
</dbReference>
<reference evidence="3" key="1">
    <citation type="submission" date="2021-02" db="EMBL/GenBank/DDBJ databases">
        <authorList>
            <person name="Nowell W R."/>
        </authorList>
    </citation>
    <scope>NUCLEOTIDE SEQUENCE</scope>
</reference>
<dbReference type="Gene3D" id="3.40.50.1820">
    <property type="entry name" value="alpha/beta hydrolase"/>
    <property type="match status" value="1"/>
</dbReference>
<name>A0A813ZQ29_9BILA</name>
<dbReference type="InterPro" id="IPR000639">
    <property type="entry name" value="Epox_hydrolase-like"/>
</dbReference>
<gene>
    <name evidence="3" type="ORF">GPM918_LOCUS8666</name>
    <name evidence="2" type="ORF">OVA965_LOCUS9599</name>
    <name evidence="5" type="ORF">SRO942_LOCUS8666</name>
    <name evidence="4" type="ORF">TMI583_LOCUS9596</name>
</gene>